<gene>
    <name evidence="4" type="primary">puo</name>
    <name evidence="4" type="ORF">ENKNEFLB_00283</name>
</gene>
<dbReference type="EMBL" id="CP075371">
    <property type="protein sequence ID" value="QVT77914.1"/>
    <property type="molecule type" value="Genomic_DNA"/>
</dbReference>
<sequence length="428" mass="44867">MSENDTDVVVVGAGLAGLRCARALVDRGHDVVVLERDDAVGGRIRTDHVDGFALDRGFQLLNPAYRAVRRWVDVDALGLQPFAAGVAARNDDGLVRLGNPLAAPALLLPSVRAVLPRPREVLAAARWAAPLLRARPGRRLATSLTTASPRRDVSRREALDRAGVDGLLRATLDSFFAGVVLEDDGSTSQAYALLLTATFLAGTPALPEHGMQALPAQLAGRLGDRVRLGTAVDSVETVAGGAVVHAGGTTLRARQVVVAVAGQDAGALTGPDAEPTPRTKGVVTSWFAADEAPTDSHLLFVDGRSRPSGPLVNTAVVSNPAPSYAPAGQHLVQASALLGPDRPVPTEDDVRRHAGELLGADPRGWRLLHRHEVPHALPAQPAPLALRRPVRLRDHLVVCGDHRDTASIQGALVSGQRAALDVAAALAR</sequence>
<dbReference type="Pfam" id="PF01593">
    <property type="entry name" value="Amino_oxidase"/>
    <property type="match status" value="1"/>
</dbReference>
<dbReference type="PRINTS" id="PR00757">
    <property type="entry name" value="AMINEOXDASEF"/>
</dbReference>
<keyword evidence="2 4" id="KW-0560">Oxidoreductase</keyword>
<dbReference type="PANTHER" id="PTHR42841">
    <property type="entry name" value="AMINE OXIDASE"/>
    <property type="match status" value="1"/>
</dbReference>
<keyword evidence="5" id="KW-1185">Reference proteome</keyword>
<dbReference type="RefSeq" id="WP_214057572.1">
    <property type="nucleotide sequence ID" value="NZ_CP075371.1"/>
</dbReference>
<accession>A0ABX8ECF1</accession>
<dbReference type="InterPro" id="IPR001613">
    <property type="entry name" value="Flavin_amine_oxidase"/>
</dbReference>
<dbReference type="SUPFAM" id="SSF51905">
    <property type="entry name" value="FAD/NAD(P)-binding domain"/>
    <property type="match status" value="1"/>
</dbReference>
<dbReference type="InterPro" id="IPR036188">
    <property type="entry name" value="FAD/NAD-bd_sf"/>
</dbReference>
<comment type="cofactor">
    <cofactor evidence="1">
        <name>FAD</name>
        <dbReference type="ChEBI" id="CHEBI:57692"/>
    </cofactor>
</comment>
<evidence type="ECO:0000256" key="1">
    <source>
        <dbReference type="ARBA" id="ARBA00001974"/>
    </source>
</evidence>
<dbReference type="Gene3D" id="3.50.50.60">
    <property type="entry name" value="FAD/NAD(P)-binding domain"/>
    <property type="match status" value="1"/>
</dbReference>
<evidence type="ECO:0000313" key="5">
    <source>
        <dbReference type="Proteomes" id="UP000679307"/>
    </source>
</evidence>
<evidence type="ECO:0000313" key="4">
    <source>
        <dbReference type="EMBL" id="QVT77914.1"/>
    </source>
</evidence>
<organism evidence="4 5">
    <name type="scientific">Nocardioides aquaticus</name>
    <dbReference type="NCBI Taxonomy" id="160826"/>
    <lineage>
        <taxon>Bacteria</taxon>
        <taxon>Bacillati</taxon>
        <taxon>Actinomycetota</taxon>
        <taxon>Actinomycetes</taxon>
        <taxon>Propionibacteriales</taxon>
        <taxon>Nocardioidaceae</taxon>
        <taxon>Nocardioides</taxon>
    </lineage>
</organism>
<dbReference type="EC" id="1.4.3.10" evidence="4"/>
<protein>
    <submittedName>
        <fullName evidence="4">Putrescine oxidase</fullName>
        <ecNumber evidence="4">1.4.3.10</ecNumber>
    </submittedName>
</protein>
<dbReference type="Proteomes" id="UP000679307">
    <property type="component" value="Chromosome"/>
</dbReference>
<name>A0ABX8ECF1_9ACTN</name>
<reference evidence="4 5" key="1">
    <citation type="submission" date="2021-05" db="EMBL/GenBank/DDBJ databases">
        <title>Complete genome of Nocardioides aquaticus KCTC 9944T isolated from meromictic and hypersaline Ekho Lake, Antarctica.</title>
        <authorList>
            <person name="Hwang K."/>
            <person name="Kim K.M."/>
            <person name="Choe H."/>
        </authorList>
    </citation>
    <scope>NUCLEOTIDE SEQUENCE [LARGE SCALE GENOMIC DNA]</scope>
    <source>
        <strain evidence="4 5">KCTC 9944</strain>
    </source>
</reference>
<feature type="domain" description="Amine oxidase" evidence="3">
    <location>
        <begin position="15"/>
        <end position="422"/>
    </location>
</feature>
<proteinExistence type="predicted"/>
<dbReference type="InterPro" id="IPR002937">
    <property type="entry name" value="Amino_oxidase"/>
</dbReference>
<evidence type="ECO:0000259" key="3">
    <source>
        <dbReference type="Pfam" id="PF01593"/>
    </source>
</evidence>
<dbReference type="GO" id="GO:0050232">
    <property type="term" value="F:putrescine oxidase activity"/>
    <property type="evidence" value="ECO:0007669"/>
    <property type="project" value="UniProtKB-EC"/>
</dbReference>
<evidence type="ECO:0000256" key="2">
    <source>
        <dbReference type="ARBA" id="ARBA00023002"/>
    </source>
</evidence>